<dbReference type="Proteomes" id="UP000324222">
    <property type="component" value="Unassembled WGS sequence"/>
</dbReference>
<feature type="region of interest" description="Disordered" evidence="1">
    <location>
        <begin position="42"/>
        <end position="71"/>
    </location>
</feature>
<dbReference type="AlphaFoldDB" id="A0A5B7IN41"/>
<proteinExistence type="predicted"/>
<evidence type="ECO:0000313" key="2">
    <source>
        <dbReference type="EMBL" id="MPC83815.1"/>
    </source>
</evidence>
<accession>A0A5B7IN41</accession>
<gene>
    <name evidence="2" type="ORF">E2C01_078534</name>
</gene>
<sequence>MTANDMNGNSRCAVAWRCGQRVTPGWSRDGSVNVVLAVKGDRSGKWQTGGGRSLGGPSRSATEVLNLGRED</sequence>
<comment type="caution">
    <text evidence="2">The sequence shown here is derived from an EMBL/GenBank/DDBJ whole genome shotgun (WGS) entry which is preliminary data.</text>
</comment>
<reference evidence="2 3" key="1">
    <citation type="submission" date="2019-05" db="EMBL/GenBank/DDBJ databases">
        <title>Another draft genome of Portunus trituberculatus and its Hox gene families provides insights of decapod evolution.</title>
        <authorList>
            <person name="Jeong J.-H."/>
            <person name="Song I."/>
            <person name="Kim S."/>
            <person name="Choi T."/>
            <person name="Kim D."/>
            <person name="Ryu S."/>
            <person name="Kim W."/>
        </authorList>
    </citation>
    <scope>NUCLEOTIDE SEQUENCE [LARGE SCALE GENOMIC DNA]</scope>
    <source>
        <tissue evidence="2">Muscle</tissue>
    </source>
</reference>
<name>A0A5B7IN41_PORTR</name>
<protein>
    <submittedName>
        <fullName evidence="2">Uncharacterized protein</fullName>
    </submittedName>
</protein>
<evidence type="ECO:0000313" key="3">
    <source>
        <dbReference type="Proteomes" id="UP000324222"/>
    </source>
</evidence>
<dbReference type="EMBL" id="VSRR010063574">
    <property type="protein sequence ID" value="MPC83815.1"/>
    <property type="molecule type" value="Genomic_DNA"/>
</dbReference>
<evidence type="ECO:0000256" key="1">
    <source>
        <dbReference type="SAM" id="MobiDB-lite"/>
    </source>
</evidence>
<organism evidence="2 3">
    <name type="scientific">Portunus trituberculatus</name>
    <name type="common">Swimming crab</name>
    <name type="synonym">Neptunus trituberculatus</name>
    <dbReference type="NCBI Taxonomy" id="210409"/>
    <lineage>
        <taxon>Eukaryota</taxon>
        <taxon>Metazoa</taxon>
        <taxon>Ecdysozoa</taxon>
        <taxon>Arthropoda</taxon>
        <taxon>Crustacea</taxon>
        <taxon>Multicrustacea</taxon>
        <taxon>Malacostraca</taxon>
        <taxon>Eumalacostraca</taxon>
        <taxon>Eucarida</taxon>
        <taxon>Decapoda</taxon>
        <taxon>Pleocyemata</taxon>
        <taxon>Brachyura</taxon>
        <taxon>Eubrachyura</taxon>
        <taxon>Portunoidea</taxon>
        <taxon>Portunidae</taxon>
        <taxon>Portuninae</taxon>
        <taxon>Portunus</taxon>
    </lineage>
</organism>
<keyword evidence="3" id="KW-1185">Reference proteome</keyword>